<dbReference type="InterPro" id="IPR027417">
    <property type="entry name" value="P-loop_NTPase"/>
</dbReference>
<reference evidence="5 6" key="1">
    <citation type="submission" date="2020-02" db="EMBL/GenBank/DDBJ databases">
        <title>Paenibacillus sp. nov., isolated from rhizosphere soil of tomato.</title>
        <authorList>
            <person name="Weon H.-Y."/>
            <person name="Lee S.A."/>
        </authorList>
    </citation>
    <scope>NUCLEOTIDE SEQUENCE [LARGE SCALE GENOMIC DNA]</scope>
    <source>
        <strain evidence="5 6">14171R-81</strain>
    </source>
</reference>
<dbReference type="Proteomes" id="UP000479114">
    <property type="component" value="Chromosome"/>
</dbReference>
<dbReference type="InterPro" id="IPR003593">
    <property type="entry name" value="AAA+_ATPase"/>
</dbReference>
<evidence type="ECO:0000256" key="3">
    <source>
        <dbReference type="ARBA" id="ARBA00022840"/>
    </source>
</evidence>
<feature type="domain" description="AAA+ ATPase" evidence="4">
    <location>
        <begin position="8"/>
        <end position="167"/>
    </location>
</feature>
<dbReference type="Pfam" id="PF03266">
    <property type="entry name" value="NTPase_1"/>
    <property type="match status" value="1"/>
</dbReference>
<keyword evidence="1" id="KW-0547">Nucleotide-binding</keyword>
<evidence type="ECO:0000256" key="2">
    <source>
        <dbReference type="ARBA" id="ARBA00022801"/>
    </source>
</evidence>
<sequence>MLNTSHKANNLLLLTGKPRTGKSTAIQAIARRLGSGQCGGFYTEEIRNEEGRTGFRCVTVSGGSRTIASVDSASPMRVGRYGVELEAFEGIAIPAIRESLRTKAITVIDEIGFMQMLSIPFQELLAEIAAGTGGPHIILGTVCVDSHPVIDRIKAAAGVRLYELTVENREAVREAYWRDIADLAGLE</sequence>
<evidence type="ECO:0000313" key="6">
    <source>
        <dbReference type="Proteomes" id="UP000479114"/>
    </source>
</evidence>
<dbReference type="InterPro" id="IPR004948">
    <property type="entry name" value="Nuc-triphosphatase_THEP1"/>
</dbReference>
<keyword evidence="6" id="KW-1185">Reference proteome</keyword>
<dbReference type="EMBL" id="CP048286">
    <property type="protein sequence ID" value="QHW32822.1"/>
    <property type="molecule type" value="Genomic_DNA"/>
</dbReference>
<evidence type="ECO:0000256" key="1">
    <source>
        <dbReference type="ARBA" id="ARBA00022741"/>
    </source>
</evidence>
<proteinExistence type="predicted"/>
<dbReference type="SUPFAM" id="SSF52540">
    <property type="entry name" value="P-loop containing nucleoside triphosphate hydrolases"/>
    <property type="match status" value="1"/>
</dbReference>
<evidence type="ECO:0000313" key="5">
    <source>
        <dbReference type="EMBL" id="QHW32822.1"/>
    </source>
</evidence>
<name>A0A6C0P8H3_9BACL</name>
<protein>
    <recommendedName>
        <fullName evidence="4">AAA+ ATPase domain-containing protein</fullName>
    </recommendedName>
</protein>
<dbReference type="AlphaFoldDB" id="A0A6C0P8H3"/>
<evidence type="ECO:0000259" key="4">
    <source>
        <dbReference type="SMART" id="SM00382"/>
    </source>
</evidence>
<dbReference type="SMART" id="SM00382">
    <property type="entry name" value="AAA"/>
    <property type="match status" value="1"/>
</dbReference>
<organism evidence="5 6">
    <name type="scientific">Paenibacillus rhizovicinus</name>
    <dbReference type="NCBI Taxonomy" id="2704463"/>
    <lineage>
        <taxon>Bacteria</taxon>
        <taxon>Bacillati</taxon>
        <taxon>Bacillota</taxon>
        <taxon>Bacilli</taxon>
        <taxon>Bacillales</taxon>
        <taxon>Paenibacillaceae</taxon>
        <taxon>Paenibacillus</taxon>
    </lineage>
</organism>
<dbReference type="GO" id="GO:0005524">
    <property type="term" value="F:ATP binding"/>
    <property type="evidence" value="ECO:0007669"/>
    <property type="project" value="UniProtKB-KW"/>
</dbReference>
<dbReference type="PANTHER" id="PTHR43146:SF1">
    <property type="entry name" value="CANCER-RELATED NUCLEOSIDE-TRIPHOSPHATASE"/>
    <property type="match status" value="1"/>
</dbReference>
<dbReference type="RefSeq" id="WP_162642662.1">
    <property type="nucleotide sequence ID" value="NZ_CP048286.1"/>
</dbReference>
<gene>
    <name evidence="5" type="ORF">GZH47_19750</name>
</gene>
<dbReference type="GO" id="GO:0017111">
    <property type="term" value="F:ribonucleoside triphosphate phosphatase activity"/>
    <property type="evidence" value="ECO:0007669"/>
    <property type="project" value="InterPro"/>
</dbReference>
<keyword evidence="3" id="KW-0067">ATP-binding</keyword>
<keyword evidence="2" id="KW-0378">Hydrolase</keyword>
<dbReference type="Gene3D" id="3.40.50.300">
    <property type="entry name" value="P-loop containing nucleotide triphosphate hydrolases"/>
    <property type="match status" value="1"/>
</dbReference>
<dbReference type="PANTHER" id="PTHR43146">
    <property type="entry name" value="CANCER-RELATED NUCLEOSIDE-TRIPHOSPHATASE"/>
    <property type="match status" value="1"/>
</dbReference>
<accession>A0A6C0P8H3</accession>
<dbReference type="KEGG" id="prz:GZH47_19750"/>